<dbReference type="Pfam" id="PF00227">
    <property type="entry name" value="Proteasome"/>
    <property type="match status" value="1"/>
</dbReference>
<evidence type="ECO:0000313" key="8">
    <source>
        <dbReference type="EMBL" id="EJF96349.1"/>
    </source>
</evidence>
<keyword evidence="5 7" id="KW-0378">Hydrolase</keyword>
<dbReference type="GO" id="GO:0009376">
    <property type="term" value="C:HslUV protease complex"/>
    <property type="evidence" value="ECO:0007669"/>
    <property type="project" value="UniProtKB-UniRule"/>
</dbReference>
<dbReference type="AlphaFoldDB" id="A0A9P2W317"/>
<feature type="binding site" evidence="7">
    <location>
        <position position="170"/>
    </location>
    <ligand>
        <name>Na(+)</name>
        <dbReference type="ChEBI" id="CHEBI:29101"/>
    </ligand>
</feature>
<dbReference type="EMBL" id="AIMD01000020">
    <property type="protein sequence ID" value="EJF96349.1"/>
    <property type="molecule type" value="Genomic_DNA"/>
</dbReference>
<protein>
    <recommendedName>
        <fullName evidence="7">ATP-dependent protease subunit HslV</fullName>
        <ecNumber evidence="7">3.4.25.2</ecNumber>
    </recommendedName>
</protein>
<dbReference type="PANTHER" id="PTHR32194:SF7">
    <property type="entry name" value="ATP-DEPENDENT PROTEASE SUBUNIT HSLV"/>
    <property type="match status" value="1"/>
</dbReference>
<comment type="caution">
    <text evidence="8">The sequence shown here is derived from an EMBL/GenBank/DDBJ whole genome shotgun (WGS) entry which is preliminary data.</text>
</comment>
<dbReference type="PIRSF" id="PIRSF039093">
    <property type="entry name" value="HslV"/>
    <property type="match status" value="1"/>
</dbReference>
<dbReference type="HAMAP" id="MF_00248">
    <property type="entry name" value="HslV"/>
    <property type="match status" value="1"/>
</dbReference>
<keyword evidence="9" id="KW-1185">Reference proteome</keyword>
<comment type="activity regulation">
    <text evidence="7">Allosterically activated by HslU binding.</text>
</comment>
<evidence type="ECO:0000256" key="2">
    <source>
        <dbReference type="ARBA" id="ARBA00022533"/>
    </source>
</evidence>
<dbReference type="SUPFAM" id="SSF56235">
    <property type="entry name" value="N-terminal nucleophile aminohydrolases (Ntn hydrolases)"/>
    <property type="match status" value="1"/>
</dbReference>
<organism evidence="8 9">
    <name type="scientific">Bartonella taylorii 8TBB</name>
    <dbReference type="NCBI Taxonomy" id="1094560"/>
    <lineage>
        <taxon>Bacteria</taxon>
        <taxon>Pseudomonadati</taxon>
        <taxon>Pseudomonadota</taxon>
        <taxon>Alphaproteobacteria</taxon>
        <taxon>Hyphomicrobiales</taxon>
        <taxon>Bartonellaceae</taxon>
        <taxon>Bartonella</taxon>
    </lineage>
</organism>
<keyword evidence="4 7" id="KW-0888">Threonine protease</keyword>
<keyword evidence="3 7" id="KW-0645">Protease</keyword>
<sequence length="193" mass="20893">MAEHKPDIMYGTTIITVRKGGKVVMAGDGQVSLGQTIMKGNARKVRRLGKSGAVIAGFAGATADAFTLLERLETKLEQYPDQLMRACVELAKDWRTDRYLRRLEAMMLVADKKITLALTGLGDVLEPEDGVMAIGSGGNFALSAARALMDIDLDAETIARKAMNIAAKICVYTNDHFTIETLDAELSSLEKAI</sequence>
<feature type="binding site" evidence="7">
    <location>
        <position position="173"/>
    </location>
    <ligand>
        <name>Na(+)</name>
        <dbReference type="ChEBI" id="CHEBI:29101"/>
    </ligand>
</feature>
<keyword evidence="6 7" id="KW-0915">Sodium</keyword>
<dbReference type="GO" id="GO:0004298">
    <property type="term" value="F:threonine-type endopeptidase activity"/>
    <property type="evidence" value="ECO:0007669"/>
    <property type="project" value="UniProtKB-KW"/>
</dbReference>
<dbReference type="GO" id="GO:0005839">
    <property type="term" value="C:proteasome core complex"/>
    <property type="evidence" value="ECO:0007669"/>
    <property type="project" value="InterPro"/>
</dbReference>
<dbReference type="NCBIfam" id="NF003964">
    <property type="entry name" value="PRK05456.1"/>
    <property type="match status" value="1"/>
</dbReference>
<dbReference type="NCBIfam" id="TIGR03692">
    <property type="entry name" value="ATP_dep_HslV"/>
    <property type="match status" value="1"/>
</dbReference>
<comment type="subcellular location">
    <subcellularLocation>
        <location evidence="7">Cytoplasm</location>
    </subcellularLocation>
</comment>
<keyword evidence="2 7" id="KW-0021">Allosteric enzyme</keyword>
<comment type="subunit">
    <text evidence="7">A double ring-shaped homohexamer of HslV is capped on each side by a ring-shaped HslU homohexamer. The assembly of the HslU/HslV complex is dependent on binding of ATP.</text>
</comment>
<dbReference type="PANTHER" id="PTHR32194">
    <property type="entry name" value="METALLOPROTEASE TLDD"/>
    <property type="match status" value="1"/>
</dbReference>
<dbReference type="InterPro" id="IPR022281">
    <property type="entry name" value="ATP-dep_Prtase_HsIV_su"/>
</dbReference>
<evidence type="ECO:0000256" key="1">
    <source>
        <dbReference type="ARBA" id="ARBA00006053"/>
    </source>
</evidence>
<dbReference type="GO" id="GO:0046872">
    <property type="term" value="F:metal ion binding"/>
    <property type="evidence" value="ECO:0007669"/>
    <property type="project" value="UniProtKB-KW"/>
</dbReference>
<dbReference type="PROSITE" id="PS51476">
    <property type="entry name" value="PROTEASOME_BETA_2"/>
    <property type="match status" value="1"/>
</dbReference>
<dbReference type="RefSeq" id="WP_004858619.1">
    <property type="nucleotide sequence ID" value="NZ_JH725050.1"/>
</dbReference>
<evidence type="ECO:0000256" key="4">
    <source>
        <dbReference type="ARBA" id="ARBA00022698"/>
    </source>
</evidence>
<proteinExistence type="inferred from homology"/>
<evidence type="ECO:0000256" key="7">
    <source>
        <dbReference type="HAMAP-Rule" id="MF_00248"/>
    </source>
</evidence>
<dbReference type="GO" id="GO:0051603">
    <property type="term" value="P:proteolysis involved in protein catabolic process"/>
    <property type="evidence" value="ECO:0007669"/>
    <property type="project" value="InterPro"/>
</dbReference>
<keyword evidence="7" id="KW-0479">Metal-binding</keyword>
<name>A0A9P2W317_BARTA</name>
<comment type="similarity">
    <text evidence="1 7">Belongs to the peptidase T1B family. HslV subfamily.</text>
</comment>
<dbReference type="CDD" id="cd01913">
    <property type="entry name" value="protease_HslV"/>
    <property type="match status" value="1"/>
</dbReference>
<accession>A0A9P2W317</accession>
<dbReference type="OrthoDB" id="9804884at2"/>
<dbReference type="Proteomes" id="UP000002648">
    <property type="component" value="Unassembled WGS sequence"/>
</dbReference>
<dbReference type="InterPro" id="IPR029055">
    <property type="entry name" value="Ntn_hydrolases_N"/>
</dbReference>
<dbReference type="EC" id="3.4.25.2" evidence="7"/>
<gene>
    <name evidence="7" type="primary">hslV</name>
    <name evidence="8" type="ORF">ME9_00498</name>
</gene>
<evidence type="ECO:0000256" key="5">
    <source>
        <dbReference type="ARBA" id="ARBA00022801"/>
    </source>
</evidence>
<dbReference type="InterPro" id="IPR023333">
    <property type="entry name" value="Proteasome_suB-type"/>
</dbReference>
<comment type="function">
    <text evidence="7">Protease subunit of a proteasome-like degradation complex believed to be a general protein degrading machinery.</text>
</comment>
<feature type="active site" evidence="7">
    <location>
        <position position="12"/>
    </location>
</feature>
<keyword evidence="7" id="KW-0963">Cytoplasm</keyword>
<comment type="catalytic activity">
    <reaction evidence="7">
        <text>ATP-dependent cleavage of peptide bonds with broad specificity.</text>
        <dbReference type="EC" id="3.4.25.2"/>
    </reaction>
</comment>
<evidence type="ECO:0000256" key="6">
    <source>
        <dbReference type="ARBA" id="ARBA00023053"/>
    </source>
</evidence>
<evidence type="ECO:0000313" key="9">
    <source>
        <dbReference type="Proteomes" id="UP000002648"/>
    </source>
</evidence>
<dbReference type="InterPro" id="IPR001353">
    <property type="entry name" value="Proteasome_sua/b"/>
</dbReference>
<evidence type="ECO:0000256" key="3">
    <source>
        <dbReference type="ARBA" id="ARBA00022670"/>
    </source>
</evidence>
<feature type="binding site" evidence="7">
    <location>
        <position position="167"/>
    </location>
    <ligand>
        <name>Na(+)</name>
        <dbReference type="ChEBI" id="CHEBI:29101"/>
    </ligand>
</feature>
<dbReference type="Gene3D" id="3.60.20.10">
    <property type="entry name" value="Glutamine Phosphoribosylpyrophosphate, subunit 1, domain 1"/>
    <property type="match status" value="1"/>
</dbReference>
<reference evidence="8 9" key="1">
    <citation type="submission" date="2012-03" db="EMBL/GenBank/DDBJ databases">
        <title>The Genome Sequence of Bartonella taylorii 8TBB.</title>
        <authorList>
            <consortium name="The Broad Institute Genome Sequencing Platform"/>
            <consortium name="The Broad Institute Genome Sequencing Center for Infectious Disease"/>
            <person name="Feldgarden M."/>
            <person name="Kirby J."/>
            <person name="Kosoy M."/>
            <person name="Birtles R."/>
            <person name="Probert W.S."/>
            <person name="Chiaraviglio L."/>
            <person name="Young S.K."/>
            <person name="Zeng Q."/>
            <person name="Gargeya S."/>
            <person name="Fitzgerald M."/>
            <person name="Haas B."/>
            <person name="Abouelleil A."/>
            <person name="Alvarado L."/>
            <person name="Arachchi H.M."/>
            <person name="Berlin A."/>
            <person name="Chapman S.B."/>
            <person name="Gearin G."/>
            <person name="Goldberg J."/>
            <person name="Griggs A."/>
            <person name="Gujja S."/>
            <person name="Hansen M."/>
            <person name="Heiman D."/>
            <person name="Howarth C."/>
            <person name="Larimer J."/>
            <person name="Lui A."/>
            <person name="MacDonald P.J.P."/>
            <person name="McCowen C."/>
            <person name="Montmayeur A."/>
            <person name="Murphy C."/>
            <person name="Neiman D."/>
            <person name="Pearson M."/>
            <person name="Priest M."/>
            <person name="Roberts A."/>
            <person name="Saif S."/>
            <person name="Shea T."/>
            <person name="Sisk P."/>
            <person name="Stolte C."/>
            <person name="Sykes S."/>
            <person name="Wortman J."/>
            <person name="Nusbaum C."/>
            <person name="Birren B."/>
        </authorList>
    </citation>
    <scope>NUCLEOTIDE SEQUENCE [LARGE SCALE GENOMIC DNA]</scope>
    <source>
        <strain evidence="8 9">8TBB</strain>
    </source>
</reference>